<dbReference type="EMBL" id="ML978125">
    <property type="protein sequence ID" value="KAF2099836.1"/>
    <property type="molecule type" value="Genomic_DNA"/>
</dbReference>
<evidence type="ECO:0000313" key="1">
    <source>
        <dbReference type="EMBL" id="KAF2099836.1"/>
    </source>
</evidence>
<dbReference type="OrthoDB" id="422736at2759"/>
<dbReference type="AlphaFoldDB" id="A0A9P4M6L7"/>
<proteinExistence type="predicted"/>
<dbReference type="Proteomes" id="UP000799772">
    <property type="component" value="Unassembled WGS sequence"/>
</dbReference>
<organism evidence="1 2">
    <name type="scientific">Rhizodiscina lignyota</name>
    <dbReference type="NCBI Taxonomy" id="1504668"/>
    <lineage>
        <taxon>Eukaryota</taxon>
        <taxon>Fungi</taxon>
        <taxon>Dikarya</taxon>
        <taxon>Ascomycota</taxon>
        <taxon>Pezizomycotina</taxon>
        <taxon>Dothideomycetes</taxon>
        <taxon>Pleosporomycetidae</taxon>
        <taxon>Aulographales</taxon>
        <taxon>Rhizodiscinaceae</taxon>
        <taxon>Rhizodiscina</taxon>
    </lineage>
</organism>
<reference evidence="1" key="1">
    <citation type="journal article" date="2020" name="Stud. Mycol.">
        <title>101 Dothideomycetes genomes: a test case for predicting lifestyles and emergence of pathogens.</title>
        <authorList>
            <person name="Haridas S."/>
            <person name="Albert R."/>
            <person name="Binder M."/>
            <person name="Bloem J."/>
            <person name="Labutti K."/>
            <person name="Salamov A."/>
            <person name="Andreopoulos B."/>
            <person name="Baker S."/>
            <person name="Barry K."/>
            <person name="Bills G."/>
            <person name="Bluhm B."/>
            <person name="Cannon C."/>
            <person name="Castanera R."/>
            <person name="Culley D."/>
            <person name="Daum C."/>
            <person name="Ezra D."/>
            <person name="Gonzalez J."/>
            <person name="Henrissat B."/>
            <person name="Kuo A."/>
            <person name="Liang C."/>
            <person name="Lipzen A."/>
            <person name="Lutzoni F."/>
            <person name="Magnuson J."/>
            <person name="Mondo S."/>
            <person name="Nolan M."/>
            <person name="Ohm R."/>
            <person name="Pangilinan J."/>
            <person name="Park H.-J."/>
            <person name="Ramirez L."/>
            <person name="Alfaro M."/>
            <person name="Sun H."/>
            <person name="Tritt A."/>
            <person name="Yoshinaga Y."/>
            <person name="Zwiers L.-H."/>
            <person name="Turgeon B."/>
            <person name="Goodwin S."/>
            <person name="Spatafora J."/>
            <person name="Crous P."/>
            <person name="Grigoriev I."/>
        </authorList>
    </citation>
    <scope>NUCLEOTIDE SEQUENCE</scope>
    <source>
        <strain evidence="1">CBS 133067</strain>
    </source>
</reference>
<sequence length="668" mass="74894">MAGGSGLYDPFDANGSSQRRLPNVLGHVRRARRSHCISLSILLIFVVGVVLRMNWNKVQLNTPIELPLKFTYSFASWNPTAAEDIGSVSNSTSPLATTTFTSGTPTTNKPSIVNTDSSQLRKKNPRFHLLIPATNSNPQLCKALLSAFILNYPTPTFINWNKTFKNDDWGVKSHIAKIQGVHDFLSNVHHVGDDDLVLIIDGFDIFFQLPPDVMIKYYEALIAQQNQYLLKRYGHVDADNTTSGQRFKQSILFAADKICWPNSATSPACAAVPESSLPTDVYGQDTDIDTKSFHNRPRFLNSGAVIGPAQNIRDLYSAALKRVEKDKSGAWSDQYILAAIWGEQEIVRERSIVALTDQALQASKWRAFRSSKAKLRDMPVEMILNFTVDPDQHYDYGIGIDYTSSLFQTMTHAADKEVEFVLFSNSTQVGLLHKIRRRMLTKLPPALLQSKRPFAIHANSSLIPSSGNLVNYADFPSSPSIHPPYRKLDKLPPLNTSWSDVPLASNLFASSIPCLLHLNGNFKPLMQEFWVRMWYHNHTRALLRQYMRKSLGADSVRAASWGGQNWWDERGGRGGAWTDQGDWFDWSDMCIAPGIGNKGKEEDKDKDGDPSEKVDWEVDIFGDRLGVWGKEKLDLEVGEGRILKDWEALMNERIAGESQMDAQGEAVA</sequence>
<name>A0A9P4M6L7_9PEZI</name>
<protein>
    <submittedName>
        <fullName evidence="1">Uncharacterized protein</fullName>
    </submittedName>
</protein>
<dbReference type="PANTHER" id="PTHR36587">
    <property type="entry name" value="EXPRESSION SITE-ASSOCIATED GENE 3 (ESAG3)-LIKE PROTEIN"/>
    <property type="match status" value="1"/>
</dbReference>
<accession>A0A9P4M6L7</accession>
<gene>
    <name evidence="1" type="ORF">NA57DRAFT_75340</name>
</gene>
<keyword evidence="2" id="KW-1185">Reference proteome</keyword>
<comment type="caution">
    <text evidence="1">The sequence shown here is derived from an EMBL/GenBank/DDBJ whole genome shotgun (WGS) entry which is preliminary data.</text>
</comment>
<dbReference type="PANTHER" id="PTHR36587:SF2">
    <property type="entry name" value="EXPRESSION SITE-ASSOCIATED GENE 3 (ESAG3)-LIKE PROTEIN"/>
    <property type="match status" value="1"/>
</dbReference>
<evidence type="ECO:0000313" key="2">
    <source>
        <dbReference type="Proteomes" id="UP000799772"/>
    </source>
</evidence>
<dbReference type="CDD" id="cd22997">
    <property type="entry name" value="GT_LH"/>
    <property type="match status" value="1"/>
</dbReference>